<evidence type="ECO:0000256" key="6">
    <source>
        <dbReference type="SAM" id="SignalP"/>
    </source>
</evidence>
<dbReference type="SMART" id="SM00692">
    <property type="entry name" value="DM3"/>
    <property type="match status" value="1"/>
</dbReference>
<accession>A0ABN8MXZ1</accession>
<dbReference type="PROSITE" id="PS50950">
    <property type="entry name" value="ZF_THAP"/>
    <property type="match status" value="1"/>
</dbReference>
<organism evidence="8 9">
    <name type="scientific">Porites lobata</name>
    <dbReference type="NCBI Taxonomy" id="104759"/>
    <lineage>
        <taxon>Eukaryota</taxon>
        <taxon>Metazoa</taxon>
        <taxon>Cnidaria</taxon>
        <taxon>Anthozoa</taxon>
        <taxon>Hexacorallia</taxon>
        <taxon>Scleractinia</taxon>
        <taxon>Fungiina</taxon>
        <taxon>Poritidae</taxon>
        <taxon>Porites</taxon>
    </lineage>
</organism>
<dbReference type="EMBL" id="CALNXK010000003">
    <property type="protein sequence ID" value="CAH3035252.1"/>
    <property type="molecule type" value="Genomic_DNA"/>
</dbReference>
<reference evidence="8 9" key="1">
    <citation type="submission" date="2022-05" db="EMBL/GenBank/DDBJ databases">
        <authorList>
            <consortium name="Genoscope - CEA"/>
            <person name="William W."/>
        </authorList>
    </citation>
    <scope>NUCLEOTIDE SEQUENCE [LARGE SCALE GENOMIC DNA]</scope>
</reference>
<dbReference type="Proteomes" id="UP001159405">
    <property type="component" value="Unassembled WGS sequence"/>
</dbReference>
<feature type="domain" description="THAP-type" evidence="7">
    <location>
        <begin position="137"/>
        <end position="224"/>
    </location>
</feature>
<feature type="signal peptide" evidence="6">
    <location>
        <begin position="1"/>
        <end position="17"/>
    </location>
</feature>
<dbReference type="PANTHER" id="PTHR46927:SF3">
    <property type="entry name" value="THAP-TYPE DOMAIN-CONTAINING PROTEIN"/>
    <property type="match status" value="1"/>
</dbReference>
<evidence type="ECO:0000256" key="1">
    <source>
        <dbReference type="ARBA" id="ARBA00022723"/>
    </source>
</evidence>
<evidence type="ECO:0000256" key="2">
    <source>
        <dbReference type="ARBA" id="ARBA00022771"/>
    </source>
</evidence>
<feature type="chain" id="PRO_5045276189" description="THAP-type domain-containing protein" evidence="6">
    <location>
        <begin position="18"/>
        <end position="249"/>
    </location>
</feature>
<evidence type="ECO:0000256" key="5">
    <source>
        <dbReference type="PROSITE-ProRule" id="PRU00309"/>
    </source>
</evidence>
<evidence type="ECO:0000259" key="7">
    <source>
        <dbReference type="PROSITE" id="PS50950"/>
    </source>
</evidence>
<keyword evidence="9" id="KW-1185">Reference proteome</keyword>
<dbReference type="Pfam" id="PF05485">
    <property type="entry name" value="THAP"/>
    <property type="match status" value="1"/>
</dbReference>
<evidence type="ECO:0000313" key="8">
    <source>
        <dbReference type="EMBL" id="CAH3035252.1"/>
    </source>
</evidence>
<sequence length="249" mass="28483">MASLILMTWKMMNVLWSFELEKRFGDPCKSFRNTGFHCQQQSKINCMEGSFIPLRWFAYPCRYSDMLPRFKRSVPVLMGCNLVSNLLYHPVSPAPNSLLPESYDFMITTILNDDLISYEKLLGGQKRDHRSKREEREPGKHCAVMFCNNTNRDGVSLHQFPTDEPFWRQWIAFVLAKRDDGWTPGSGNICSSHFMPDCYEGMDAKLTGFAKKAYLKKTAIPTIQANPTPGQIQEALSLKKKTYICGNAG</sequence>
<gene>
    <name evidence="8" type="ORF">PLOB_00025070</name>
</gene>
<proteinExistence type="predicted"/>
<dbReference type="InterPro" id="IPR052224">
    <property type="entry name" value="THAP_domain_protein"/>
</dbReference>
<evidence type="ECO:0000256" key="4">
    <source>
        <dbReference type="ARBA" id="ARBA00023125"/>
    </source>
</evidence>
<keyword evidence="4 5" id="KW-0238">DNA-binding</keyword>
<evidence type="ECO:0000256" key="3">
    <source>
        <dbReference type="ARBA" id="ARBA00022833"/>
    </source>
</evidence>
<dbReference type="SUPFAM" id="SSF57716">
    <property type="entry name" value="Glucocorticoid receptor-like (DNA-binding domain)"/>
    <property type="match status" value="1"/>
</dbReference>
<name>A0ABN8MXZ1_9CNID</name>
<comment type="caution">
    <text evidence="8">The sequence shown here is derived from an EMBL/GenBank/DDBJ whole genome shotgun (WGS) entry which is preliminary data.</text>
</comment>
<keyword evidence="1" id="KW-0479">Metal-binding</keyword>
<protein>
    <recommendedName>
        <fullName evidence="7">THAP-type domain-containing protein</fullName>
    </recommendedName>
</protein>
<dbReference type="InterPro" id="IPR006612">
    <property type="entry name" value="THAP_Znf"/>
</dbReference>
<evidence type="ECO:0000313" key="9">
    <source>
        <dbReference type="Proteomes" id="UP001159405"/>
    </source>
</evidence>
<dbReference type="SMART" id="SM00980">
    <property type="entry name" value="THAP"/>
    <property type="match status" value="1"/>
</dbReference>
<keyword evidence="6" id="KW-0732">Signal</keyword>
<dbReference type="PANTHER" id="PTHR46927">
    <property type="entry name" value="AGAP005574-PA"/>
    <property type="match status" value="1"/>
</dbReference>
<keyword evidence="2 5" id="KW-0863">Zinc-finger</keyword>
<keyword evidence="3" id="KW-0862">Zinc</keyword>